<evidence type="ECO:0000313" key="3">
    <source>
        <dbReference type="Proteomes" id="UP000790833"/>
    </source>
</evidence>
<dbReference type="AlphaFoldDB" id="A0A9P7VB94"/>
<proteinExistence type="predicted"/>
<reference evidence="2" key="1">
    <citation type="submission" date="2021-03" db="EMBL/GenBank/DDBJ databases">
        <authorList>
            <person name="Palmer J.M."/>
        </authorList>
    </citation>
    <scope>NUCLEOTIDE SEQUENCE</scope>
    <source>
        <strain evidence="2">ARV_011</strain>
    </source>
</reference>
<feature type="signal peptide" evidence="1">
    <location>
        <begin position="1"/>
        <end position="19"/>
    </location>
</feature>
<dbReference type="GeneID" id="66117947"/>
<comment type="caution">
    <text evidence="2">The sequence shown here is derived from an EMBL/GenBank/DDBJ whole genome shotgun (WGS) entry which is preliminary data.</text>
</comment>
<feature type="chain" id="PRO_5040242660" evidence="1">
    <location>
        <begin position="20"/>
        <end position="215"/>
    </location>
</feature>
<keyword evidence="3" id="KW-1185">Reference proteome</keyword>
<accession>A0A9P7VB94</accession>
<keyword evidence="1" id="KW-0732">Signal</keyword>
<name>A0A9P7VB94_9ASCO</name>
<evidence type="ECO:0000256" key="1">
    <source>
        <dbReference type="SAM" id="SignalP"/>
    </source>
</evidence>
<sequence length="215" mass="21865">MKFLTTAAFATLAAAVANAAVTLTVTDSTNDSLNGMGLSSIHEGAGINYFLLGTNAEDLDYVDGKLQAQLGNFPYFFNADQNIVQLSVVASPTVKITDGKIDLGSQVYACKNINDPYNYSKSSYAVVVGEMGTDCYPISIKVNGLDSSSASSAAESTTMAASTNTTTVASTLTETVCTECTASSTSINTISSVGGAGKNVAGVAAAGMAAVAMLL</sequence>
<dbReference type="EMBL" id="JAHMUF010000007">
    <property type="protein sequence ID" value="KAG7194361.1"/>
    <property type="molecule type" value="Genomic_DNA"/>
</dbReference>
<organism evidence="2 3">
    <name type="scientific">Scheffersomyces spartinae</name>
    <dbReference type="NCBI Taxonomy" id="45513"/>
    <lineage>
        <taxon>Eukaryota</taxon>
        <taxon>Fungi</taxon>
        <taxon>Dikarya</taxon>
        <taxon>Ascomycota</taxon>
        <taxon>Saccharomycotina</taxon>
        <taxon>Pichiomycetes</taxon>
        <taxon>Debaryomycetaceae</taxon>
        <taxon>Scheffersomyces</taxon>
    </lineage>
</organism>
<dbReference type="Proteomes" id="UP000790833">
    <property type="component" value="Unassembled WGS sequence"/>
</dbReference>
<gene>
    <name evidence="2" type="ORF">KQ657_004573</name>
</gene>
<protein>
    <submittedName>
        <fullName evidence="2">Uncharacterized protein</fullName>
    </submittedName>
</protein>
<dbReference type="OrthoDB" id="4018368at2759"/>
<dbReference type="RefSeq" id="XP_043049908.1">
    <property type="nucleotide sequence ID" value="XM_043195242.1"/>
</dbReference>
<evidence type="ECO:0000313" key="2">
    <source>
        <dbReference type="EMBL" id="KAG7194361.1"/>
    </source>
</evidence>